<keyword evidence="8 11" id="KW-1133">Transmembrane helix</keyword>
<feature type="region of interest" description="Disordered" evidence="10">
    <location>
        <begin position="465"/>
        <end position="490"/>
    </location>
</feature>
<comment type="subcellular location">
    <subcellularLocation>
        <location evidence="1">Cell membrane</location>
        <topology evidence="1">Single-pass membrane protein</topology>
    </subcellularLocation>
</comment>
<keyword evidence="9 11" id="KW-0472">Membrane</keyword>
<evidence type="ECO:0000256" key="1">
    <source>
        <dbReference type="ARBA" id="ARBA00004162"/>
    </source>
</evidence>
<dbReference type="Gene3D" id="3.30.2390.20">
    <property type="entry name" value="Type VII secretion system EccB, repeat 1 domain"/>
    <property type="match status" value="1"/>
</dbReference>
<evidence type="ECO:0000256" key="5">
    <source>
        <dbReference type="ARBA" id="ARBA00022741"/>
    </source>
</evidence>
<sequence length="490" mass="50475">MRSRREQVQAYRFLIRRIVSALLSGEPETNELPMRRFALAMLGSLLVAVLLFAGFGVYGLLRPGGRQPVENAIIVERNTGAKFIYTQGRLHPVLNWTSALLILGQPEPAVRTMAESSLRMVPRGLPIGIPGAPDSLPAKSALLGLPVSVCSAPRSLTSVARATHVLVGWAPSGGTPVGRQGLLVSVDGGERYLLWDGHRLRVRGNGVLAALGWAGIAPVAVGEAFLNSVPPGPDLTALAPPGAGTPARQSVAGEATRVGQLFRAAGKSYVMLADGLAPVGAVTARLLEAVGHTAREIPAQEAGRVIVDTPAEPPGLPDEVPEVRGAQISTPMVCASYRDDGGAAEHPVTVEAFGRVPEEVPPIDEPATEVRAGADGVRPADRVALPGGHAALVRAANPIGANAAGNVYLVTDQGLKFPLSRPELEKVQTSLGYAGARPVQVPASILALLPTGVALDPEAALRLSPLPTVGPAGPTAGSAAPAPDPTPGPS</sequence>
<accession>A0ABQ4EG26</accession>
<comment type="similarity">
    <text evidence="2">Belongs to the EccB family.</text>
</comment>
<proteinExistence type="inferred from homology"/>
<dbReference type="InterPro" id="IPR007795">
    <property type="entry name" value="T7SS_EccB"/>
</dbReference>
<evidence type="ECO:0000256" key="4">
    <source>
        <dbReference type="ARBA" id="ARBA00022692"/>
    </source>
</evidence>
<evidence type="ECO:0000256" key="8">
    <source>
        <dbReference type="ARBA" id="ARBA00022989"/>
    </source>
</evidence>
<dbReference type="InterPro" id="IPR044857">
    <property type="entry name" value="T7SS_EccB_R1"/>
</dbReference>
<evidence type="ECO:0000256" key="9">
    <source>
        <dbReference type="ARBA" id="ARBA00023136"/>
    </source>
</evidence>
<dbReference type="EMBL" id="BONX01000002">
    <property type="protein sequence ID" value="GIG93684.1"/>
    <property type="molecule type" value="Genomic_DNA"/>
</dbReference>
<dbReference type="NCBIfam" id="TIGR03919">
    <property type="entry name" value="T7SS_EccB"/>
    <property type="match status" value="1"/>
</dbReference>
<keyword evidence="13" id="KW-1185">Reference proteome</keyword>
<evidence type="ECO:0000256" key="2">
    <source>
        <dbReference type="ARBA" id="ARBA00008149"/>
    </source>
</evidence>
<keyword evidence="3" id="KW-1003">Cell membrane</keyword>
<evidence type="ECO:0000256" key="11">
    <source>
        <dbReference type="SAM" id="Phobius"/>
    </source>
</evidence>
<dbReference type="Proteomes" id="UP000621500">
    <property type="component" value="Unassembled WGS sequence"/>
</dbReference>
<feature type="compositionally biased region" description="Low complexity" evidence="10">
    <location>
        <begin position="465"/>
        <end position="481"/>
    </location>
</feature>
<reference evidence="12 13" key="1">
    <citation type="submission" date="2021-01" db="EMBL/GenBank/DDBJ databases">
        <title>Whole genome shotgun sequence of Plantactinospora mayteni NBRC 109088.</title>
        <authorList>
            <person name="Komaki H."/>
            <person name="Tamura T."/>
        </authorList>
    </citation>
    <scope>NUCLEOTIDE SEQUENCE [LARGE SCALE GENOMIC DNA]</scope>
    <source>
        <strain evidence="12 13">NBRC 109088</strain>
    </source>
</reference>
<dbReference type="Pfam" id="PF05108">
    <property type="entry name" value="T7SS_ESX1_EccB"/>
    <property type="match status" value="1"/>
</dbReference>
<evidence type="ECO:0000256" key="6">
    <source>
        <dbReference type="ARBA" id="ARBA00022801"/>
    </source>
</evidence>
<gene>
    <name evidence="12" type="ORF">Pma05_02570</name>
</gene>
<keyword evidence="4 11" id="KW-0812">Transmembrane</keyword>
<dbReference type="RefSeq" id="WP_203855358.1">
    <property type="nucleotide sequence ID" value="NZ_BAAAZQ010000003.1"/>
</dbReference>
<evidence type="ECO:0000256" key="7">
    <source>
        <dbReference type="ARBA" id="ARBA00022840"/>
    </source>
</evidence>
<evidence type="ECO:0000256" key="10">
    <source>
        <dbReference type="SAM" id="MobiDB-lite"/>
    </source>
</evidence>
<evidence type="ECO:0000313" key="12">
    <source>
        <dbReference type="EMBL" id="GIG93684.1"/>
    </source>
</evidence>
<dbReference type="PANTHER" id="PTHR40765:SF2">
    <property type="entry name" value="ESX-2 SECRETION SYSTEM ATPASE ECCB2"/>
    <property type="match status" value="1"/>
</dbReference>
<protein>
    <submittedName>
        <fullName evidence="12">Type VII secretion protein EccB</fullName>
    </submittedName>
</protein>
<keyword evidence="7" id="KW-0067">ATP-binding</keyword>
<evidence type="ECO:0000313" key="13">
    <source>
        <dbReference type="Proteomes" id="UP000621500"/>
    </source>
</evidence>
<comment type="caution">
    <text evidence="12">The sequence shown here is derived from an EMBL/GenBank/DDBJ whole genome shotgun (WGS) entry which is preliminary data.</text>
</comment>
<dbReference type="Gene3D" id="2.40.50.910">
    <property type="entry name" value="Type VII secretion system EccB, repeat 3 domain"/>
    <property type="match status" value="1"/>
</dbReference>
<keyword evidence="6" id="KW-0378">Hydrolase</keyword>
<organism evidence="12 13">
    <name type="scientific">Plantactinospora mayteni</name>
    <dbReference type="NCBI Taxonomy" id="566021"/>
    <lineage>
        <taxon>Bacteria</taxon>
        <taxon>Bacillati</taxon>
        <taxon>Actinomycetota</taxon>
        <taxon>Actinomycetes</taxon>
        <taxon>Micromonosporales</taxon>
        <taxon>Micromonosporaceae</taxon>
        <taxon>Plantactinospora</taxon>
    </lineage>
</organism>
<dbReference type="PANTHER" id="PTHR40765">
    <property type="entry name" value="ESX-2 SECRETION SYSTEM ATPASE ECCB2"/>
    <property type="match status" value="1"/>
</dbReference>
<feature type="transmembrane region" description="Helical" evidence="11">
    <location>
        <begin position="37"/>
        <end position="61"/>
    </location>
</feature>
<evidence type="ECO:0000256" key="3">
    <source>
        <dbReference type="ARBA" id="ARBA00022475"/>
    </source>
</evidence>
<name>A0ABQ4EG26_9ACTN</name>
<keyword evidence="5" id="KW-0547">Nucleotide-binding</keyword>
<dbReference type="InterPro" id="IPR042485">
    <property type="entry name" value="T7SS_EccB_R3"/>
</dbReference>